<evidence type="ECO:0000313" key="1">
    <source>
        <dbReference type="EMBL" id="HIR89903.1"/>
    </source>
</evidence>
<dbReference type="Proteomes" id="UP000824201">
    <property type="component" value="Unassembled WGS sequence"/>
</dbReference>
<organism evidence="1 2">
    <name type="scientific">Candidatus Fimimorpha faecalis</name>
    <dbReference type="NCBI Taxonomy" id="2840824"/>
    <lineage>
        <taxon>Bacteria</taxon>
        <taxon>Bacillati</taxon>
        <taxon>Bacillota</taxon>
        <taxon>Clostridia</taxon>
        <taxon>Eubacteriales</taxon>
        <taxon>Candidatus Fimimorpha</taxon>
    </lineage>
</organism>
<accession>A0A9D1EHA0</accession>
<comment type="caution">
    <text evidence="1">The sequence shown here is derived from an EMBL/GenBank/DDBJ whole genome shotgun (WGS) entry which is preliminary data.</text>
</comment>
<reference evidence="1" key="2">
    <citation type="journal article" date="2021" name="PeerJ">
        <title>Extensive microbial diversity within the chicken gut microbiome revealed by metagenomics and culture.</title>
        <authorList>
            <person name="Gilroy R."/>
            <person name="Ravi A."/>
            <person name="Getino M."/>
            <person name="Pursley I."/>
            <person name="Horton D.L."/>
            <person name="Alikhan N.F."/>
            <person name="Baker D."/>
            <person name="Gharbi K."/>
            <person name="Hall N."/>
            <person name="Watson M."/>
            <person name="Adriaenssens E.M."/>
            <person name="Foster-Nyarko E."/>
            <person name="Jarju S."/>
            <person name="Secka A."/>
            <person name="Antonio M."/>
            <person name="Oren A."/>
            <person name="Chaudhuri R.R."/>
            <person name="La Ragione R."/>
            <person name="Hildebrand F."/>
            <person name="Pallen M.J."/>
        </authorList>
    </citation>
    <scope>NUCLEOTIDE SEQUENCE</scope>
    <source>
        <strain evidence="1">ChiW13-3771</strain>
    </source>
</reference>
<gene>
    <name evidence="1" type="ORF">IAC96_13240</name>
</gene>
<dbReference type="AlphaFoldDB" id="A0A9D1EHA0"/>
<evidence type="ECO:0000313" key="2">
    <source>
        <dbReference type="Proteomes" id="UP000824201"/>
    </source>
</evidence>
<reference evidence="1" key="1">
    <citation type="submission" date="2020-10" db="EMBL/GenBank/DDBJ databases">
        <authorList>
            <person name="Gilroy R."/>
        </authorList>
    </citation>
    <scope>NUCLEOTIDE SEQUENCE</scope>
    <source>
        <strain evidence="1">ChiW13-3771</strain>
    </source>
</reference>
<dbReference type="EMBL" id="DVHN01000188">
    <property type="protein sequence ID" value="HIR89903.1"/>
    <property type="molecule type" value="Genomic_DNA"/>
</dbReference>
<protein>
    <submittedName>
        <fullName evidence="1">Uncharacterized protein</fullName>
    </submittedName>
</protein>
<sequence>MAEASDKKGILLQNLQDAGFDIQTIQQCISLVDKKQEAQLLRLLAYQKNRLLDMLHKNQEKIDCLDFLVYQIKHGNII</sequence>
<proteinExistence type="predicted"/>
<name>A0A9D1EHA0_9FIRM</name>